<organism evidence="2 3">
    <name type="scientific">Nocardia africana</name>
    <dbReference type="NCBI Taxonomy" id="134964"/>
    <lineage>
        <taxon>Bacteria</taxon>
        <taxon>Bacillati</taxon>
        <taxon>Actinomycetota</taxon>
        <taxon>Actinomycetes</taxon>
        <taxon>Mycobacteriales</taxon>
        <taxon>Nocardiaceae</taxon>
        <taxon>Nocardia</taxon>
    </lineage>
</organism>
<evidence type="ECO:0000256" key="1">
    <source>
        <dbReference type="SAM" id="MobiDB-lite"/>
    </source>
</evidence>
<evidence type="ECO:0008006" key="4">
    <source>
        <dbReference type="Google" id="ProtNLM"/>
    </source>
</evidence>
<evidence type="ECO:0000313" key="3">
    <source>
        <dbReference type="Proteomes" id="UP001601521"/>
    </source>
</evidence>
<evidence type="ECO:0000313" key="2">
    <source>
        <dbReference type="EMBL" id="MFF0452732.1"/>
    </source>
</evidence>
<reference evidence="2 3" key="1">
    <citation type="submission" date="2024-10" db="EMBL/GenBank/DDBJ databases">
        <title>The Natural Products Discovery Center: Release of the First 8490 Sequenced Strains for Exploring Actinobacteria Biosynthetic Diversity.</title>
        <authorList>
            <person name="Kalkreuter E."/>
            <person name="Kautsar S.A."/>
            <person name="Yang D."/>
            <person name="Bader C.D."/>
            <person name="Teijaro C.N."/>
            <person name="Fluegel L."/>
            <person name="Davis C.M."/>
            <person name="Simpson J.R."/>
            <person name="Lauterbach L."/>
            <person name="Steele A.D."/>
            <person name="Gui C."/>
            <person name="Meng S."/>
            <person name="Li G."/>
            <person name="Viehrig K."/>
            <person name="Ye F."/>
            <person name="Su P."/>
            <person name="Kiefer A.F."/>
            <person name="Nichols A."/>
            <person name="Cepeda A.J."/>
            <person name="Yan W."/>
            <person name="Fan B."/>
            <person name="Jiang Y."/>
            <person name="Adhikari A."/>
            <person name="Zheng C.-J."/>
            <person name="Schuster L."/>
            <person name="Cowan T.M."/>
            <person name="Smanski M.J."/>
            <person name="Chevrette M.G."/>
            <person name="De Carvalho L.P.S."/>
            <person name="Shen B."/>
        </authorList>
    </citation>
    <scope>NUCLEOTIDE SEQUENCE [LARGE SCALE GENOMIC DNA]</scope>
    <source>
        <strain evidence="2 3">NPDC004550</strain>
    </source>
</reference>
<keyword evidence="3" id="KW-1185">Reference proteome</keyword>
<gene>
    <name evidence="2" type="ORF">ACFYTH_05085</name>
</gene>
<dbReference type="Proteomes" id="UP001601521">
    <property type="component" value="Unassembled WGS sequence"/>
</dbReference>
<name>A0ABW6NDM3_9NOCA</name>
<comment type="caution">
    <text evidence="2">The sequence shown here is derived from an EMBL/GenBank/DDBJ whole genome shotgun (WGS) entry which is preliminary data.</text>
</comment>
<feature type="region of interest" description="Disordered" evidence="1">
    <location>
        <begin position="1"/>
        <end position="102"/>
    </location>
</feature>
<feature type="compositionally biased region" description="Low complexity" evidence="1">
    <location>
        <begin position="1"/>
        <end position="30"/>
    </location>
</feature>
<dbReference type="EMBL" id="JBIALX010000002">
    <property type="protein sequence ID" value="MFF0452732.1"/>
    <property type="molecule type" value="Genomic_DNA"/>
</dbReference>
<accession>A0ABW6NDM3</accession>
<sequence length="102" mass="9903">MEAADDPAGPADEALADPADPAASQAPADGSDGHAGVAGTVEADADAEPSARTTPPGTDDASESPESPDVEPAAERTPPKPAGKSADGSDDTALADKEDINP</sequence>
<feature type="compositionally biased region" description="Acidic residues" evidence="1">
    <location>
        <begin position="60"/>
        <end position="69"/>
    </location>
</feature>
<dbReference type="RefSeq" id="WP_387249397.1">
    <property type="nucleotide sequence ID" value="NZ_JBIALX010000002.1"/>
</dbReference>
<proteinExistence type="predicted"/>
<protein>
    <recommendedName>
        <fullName evidence="4">D-alanyl-D-alanine carboxypeptidase</fullName>
    </recommendedName>
</protein>